<dbReference type="GO" id="GO:0004519">
    <property type="term" value="F:endonuclease activity"/>
    <property type="evidence" value="ECO:0007669"/>
    <property type="project" value="UniProtKB-KW"/>
</dbReference>
<protein>
    <submittedName>
        <fullName evidence="1">GIY-YIG endonuclease</fullName>
    </submittedName>
</protein>
<evidence type="ECO:0000313" key="1">
    <source>
        <dbReference type="EMBL" id="QBG64898.1"/>
    </source>
</evidence>
<keyword evidence="1" id="KW-0540">Nuclease</keyword>
<dbReference type="InterPro" id="IPR035901">
    <property type="entry name" value="GIY-YIG_endonuc_sf"/>
</dbReference>
<keyword evidence="1" id="KW-0378">Hydrolase</keyword>
<sequence length="102" mass="11764">MCEYKINIMNSTLCISSHKLSFNKIPITMQKRFYSSAATARKYIIKPTPIFVLKNLDNINICKELLKKKGGIYSFINTINGKQYIGSAKDFYISASHKWTFK</sequence>
<dbReference type="RefSeq" id="YP_009577900.1">
    <property type="nucleotide sequence ID" value="NC_041489.1"/>
</dbReference>
<reference evidence="1" key="1">
    <citation type="submission" date="2018-09" db="EMBL/GenBank/DDBJ databases">
        <authorList>
            <person name="Zhang Y.-J."/>
        </authorList>
    </citation>
    <scope>NUCLEOTIDE SEQUENCE</scope>
    <source>
        <strain evidence="1">CCAD02</strain>
    </source>
</reference>
<gene>
    <name evidence="1" type="primary">orf102</name>
</gene>
<organism evidence="1">
    <name type="scientific">Cordyceps cicadae</name>
    <dbReference type="NCBI Taxonomy" id="218633"/>
    <lineage>
        <taxon>Eukaryota</taxon>
        <taxon>Fungi</taxon>
        <taxon>Dikarya</taxon>
        <taxon>Ascomycota</taxon>
        <taxon>Pezizomycotina</taxon>
        <taxon>Sordariomycetes</taxon>
        <taxon>Hypocreomycetidae</taxon>
        <taxon>Hypocreales</taxon>
        <taxon>Cordycipitaceae</taxon>
        <taxon>Cordyceps</taxon>
    </lineage>
</organism>
<dbReference type="GeneID" id="39703273"/>
<geneLocation type="mitochondrion" evidence="1"/>
<dbReference type="EMBL" id="MH922223">
    <property type="protein sequence ID" value="QBG64898.1"/>
    <property type="molecule type" value="Genomic_DNA"/>
</dbReference>
<accession>A0A481S278</accession>
<name>A0A481S278_9HYPO</name>
<proteinExistence type="predicted"/>
<keyword evidence="1" id="KW-0496">Mitochondrion</keyword>
<reference evidence="1" key="2">
    <citation type="journal article" date="2019" name="Environ. Microbiol.">
        <title>The complete mitochondrial genome of the Chan-hua fungus Isaria cicadae: a tale of intron evolution in Cordycipitaceae.</title>
        <authorList>
            <person name="Fan W.W."/>
            <person name="Zhang S."/>
            <person name="Zhang Y.J."/>
        </authorList>
    </citation>
    <scope>NUCLEOTIDE SEQUENCE</scope>
    <source>
        <strain evidence="1">CCAD02</strain>
    </source>
</reference>
<dbReference type="AlphaFoldDB" id="A0A481S278"/>
<keyword evidence="1" id="KW-0255">Endonuclease</keyword>
<dbReference type="Gene3D" id="3.40.1440.10">
    <property type="entry name" value="GIY-YIG endonuclease"/>
    <property type="match status" value="1"/>
</dbReference>
<dbReference type="SUPFAM" id="SSF82771">
    <property type="entry name" value="GIY-YIG endonuclease"/>
    <property type="match status" value="1"/>
</dbReference>